<organism evidence="1 2">
    <name type="scientific">Pectobacterium quasiaquaticum</name>
    <dbReference type="NCBI Taxonomy" id="2774015"/>
    <lineage>
        <taxon>Bacteria</taxon>
        <taxon>Pseudomonadati</taxon>
        <taxon>Pseudomonadota</taxon>
        <taxon>Gammaproteobacteria</taxon>
        <taxon>Enterobacterales</taxon>
        <taxon>Pectobacteriaceae</taxon>
        <taxon>Pectobacterium</taxon>
    </lineage>
</organism>
<dbReference type="Proteomes" id="UP000806577">
    <property type="component" value="Chromosome"/>
</dbReference>
<dbReference type="KEGG" id="pqu:IG609_018505"/>
<protein>
    <submittedName>
        <fullName evidence="1">Uncharacterized protein</fullName>
    </submittedName>
</protein>
<gene>
    <name evidence="1" type="ORF">IG609_018505</name>
</gene>
<evidence type="ECO:0000313" key="2">
    <source>
        <dbReference type="Proteomes" id="UP000806577"/>
    </source>
</evidence>
<dbReference type="InterPro" id="IPR036969">
    <property type="entry name" value="Citrate_synthase_sf"/>
</dbReference>
<evidence type="ECO:0000313" key="1">
    <source>
        <dbReference type="EMBL" id="URG51090.1"/>
    </source>
</evidence>
<name>A0A9Q2ET99_9GAMM</name>
<dbReference type="AlphaFoldDB" id="A0A9Q2ET99"/>
<dbReference type="GO" id="GO:0046912">
    <property type="term" value="F:acyltransferase activity, acyl groups converted into alkyl on transfer"/>
    <property type="evidence" value="ECO:0007669"/>
    <property type="project" value="InterPro"/>
</dbReference>
<dbReference type="EMBL" id="CP065177">
    <property type="protein sequence ID" value="URG51090.1"/>
    <property type="molecule type" value="Genomic_DNA"/>
</dbReference>
<proteinExistence type="predicted"/>
<reference evidence="1 2" key="1">
    <citation type="journal article" date="2021" name="Int. J. Syst. Evol. Microbiol.">
        <title>&lt;i&gt;Pectobacterium quasiaquaticum&lt;/i&gt; sp. nov., isolated from waterways.</title>
        <authorList>
            <person name="Ben Moussa H."/>
            <person name="Pedron J."/>
            <person name="Bertrand C."/>
            <person name="Hecquet A."/>
            <person name="Barny M.A."/>
        </authorList>
    </citation>
    <scope>NUCLEOTIDE SEQUENCE [LARGE SCALE GENOMIC DNA]</scope>
    <source>
        <strain evidence="1 2">A477-S1-J17</strain>
    </source>
</reference>
<keyword evidence="2" id="KW-1185">Reference proteome</keyword>
<dbReference type="SUPFAM" id="SSF48256">
    <property type="entry name" value="Citrate synthase"/>
    <property type="match status" value="1"/>
</dbReference>
<dbReference type="RefSeq" id="WP_193398071.1">
    <property type="nucleotide sequence ID" value="NZ_CP065177.1"/>
</dbReference>
<sequence length="46" mass="5594">MQQNLPTVGRIAHWDEMHKQDEIRIYRPRQIYTGPPRRDYVSALKE</sequence>
<accession>A0A9Q2ET99</accession>